<dbReference type="Proteomes" id="UP001208935">
    <property type="component" value="Unassembled WGS sequence"/>
</dbReference>
<protein>
    <recommendedName>
        <fullName evidence="3">Deoxynucleotide monophosphate kinase</fullName>
    </recommendedName>
</protein>
<dbReference type="Gene3D" id="3.40.50.300">
    <property type="entry name" value="P-loop containing nucleotide triphosphate hydrolases"/>
    <property type="match status" value="2"/>
</dbReference>
<accession>A0ABT3KZG9</accession>
<evidence type="ECO:0000313" key="1">
    <source>
        <dbReference type="EMBL" id="MCW5323712.1"/>
    </source>
</evidence>
<dbReference type="Pfam" id="PF21448">
    <property type="entry name" value="DNMK"/>
    <property type="match status" value="1"/>
</dbReference>
<organism evidence="1 2">
    <name type="scientific">Verminephrobacter aporrectodeae subsp. tuberculatae</name>
    <dbReference type="NCBI Taxonomy" id="1110392"/>
    <lineage>
        <taxon>Bacteria</taxon>
        <taxon>Pseudomonadati</taxon>
        <taxon>Pseudomonadota</taxon>
        <taxon>Betaproteobacteria</taxon>
        <taxon>Burkholderiales</taxon>
        <taxon>Comamonadaceae</taxon>
        <taxon>Verminephrobacter</taxon>
    </lineage>
</organism>
<proteinExistence type="predicted"/>
<dbReference type="SUPFAM" id="SSF52540">
    <property type="entry name" value="P-loop containing nucleoside triphosphate hydrolases"/>
    <property type="match status" value="1"/>
</dbReference>
<comment type="caution">
    <text evidence="1">The sequence shown here is derived from an EMBL/GenBank/DDBJ whole genome shotgun (WGS) entry which is preliminary data.</text>
</comment>
<gene>
    <name evidence="1" type="ORF">D5039_21980</name>
</gene>
<dbReference type="RefSeq" id="WP_265283501.1">
    <property type="nucleotide sequence ID" value="NZ_QZCW01000009.1"/>
</dbReference>
<keyword evidence="2" id="KW-1185">Reference proteome</keyword>
<sequence>MKTDDLLQAHLAAAANDQHVQSPAMSPGPHLIALTGPAGCGKDTVAILLREHCGARTMAFADALRSEIAEAFSTDPIYLTHRATKEHPMGALALRRCLDSAFVDRLLAHHETIGQQLDLAAARSPRAIMQWWGTEYRRQQDPAYWVKIACANIMQLRQDGAQCIVITDLRFDNEAEMLCAMGARVWQIKRPGCGHAEPSHVSQVTGEQFAPDLTINNNHGILQLQQLVLDSLAEVSA</sequence>
<reference evidence="2" key="1">
    <citation type="submission" date="2023-07" db="EMBL/GenBank/DDBJ databases">
        <title>Verminephrobacter genomes.</title>
        <authorList>
            <person name="Lund M.B."/>
        </authorList>
    </citation>
    <scope>NUCLEOTIDE SEQUENCE [LARGE SCALE GENOMIC DNA]</scope>
    <source>
        <strain evidence="2">AtM5-05</strain>
    </source>
</reference>
<dbReference type="InterPro" id="IPR027417">
    <property type="entry name" value="P-loop_NTPase"/>
</dbReference>
<evidence type="ECO:0008006" key="3">
    <source>
        <dbReference type="Google" id="ProtNLM"/>
    </source>
</evidence>
<evidence type="ECO:0000313" key="2">
    <source>
        <dbReference type="Proteomes" id="UP001208935"/>
    </source>
</evidence>
<dbReference type="InterPro" id="IPR048444">
    <property type="entry name" value="DNMK"/>
</dbReference>
<dbReference type="EMBL" id="QZCW01000009">
    <property type="protein sequence ID" value="MCW5323712.1"/>
    <property type="molecule type" value="Genomic_DNA"/>
</dbReference>
<name>A0ABT3KZG9_9BURK</name>